<dbReference type="CDD" id="cd15482">
    <property type="entry name" value="Sialidase_non-viral"/>
    <property type="match status" value="1"/>
</dbReference>
<feature type="domain" description="Sialidase" evidence="1">
    <location>
        <begin position="242"/>
        <end position="411"/>
    </location>
</feature>
<evidence type="ECO:0000259" key="1">
    <source>
        <dbReference type="Pfam" id="PF13088"/>
    </source>
</evidence>
<dbReference type="Gene3D" id="2.120.10.10">
    <property type="match status" value="1"/>
</dbReference>
<dbReference type="InterPro" id="IPR036278">
    <property type="entry name" value="Sialidase_sf"/>
</dbReference>
<feature type="domain" description="Sialidase" evidence="1">
    <location>
        <begin position="49"/>
        <end position="132"/>
    </location>
</feature>
<name>A0A3B1C4L4_9ZZZZ</name>
<evidence type="ECO:0000313" key="2">
    <source>
        <dbReference type="EMBL" id="VAX23042.1"/>
    </source>
</evidence>
<dbReference type="Pfam" id="PF13088">
    <property type="entry name" value="BNR_2"/>
    <property type="match status" value="2"/>
</dbReference>
<dbReference type="PANTHER" id="PTHR43752:SF2">
    <property type="entry name" value="BNR_ASP-BOX REPEAT FAMILY PROTEIN"/>
    <property type="match status" value="1"/>
</dbReference>
<dbReference type="EMBL" id="UOGD01000239">
    <property type="protein sequence ID" value="VAX23042.1"/>
    <property type="molecule type" value="Genomic_DNA"/>
</dbReference>
<dbReference type="SUPFAM" id="SSF50939">
    <property type="entry name" value="Sialidases"/>
    <property type="match status" value="1"/>
</dbReference>
<reference evidence="2" key="1">
    <citation type="submission" date="2018-06" db="EMBL/GenBank/DDBJ databases">
        <authorList>
            <person name="Zhirakovskaya E."/>
        </authorList>
    </citation>
    <scope>NUCLEOTIDE SEQUENCE</scope>
</reference>
<organism evidence="2">
    <name type="scientific">hydrothermal vent metagenome</name>
    <dbReference type="NCBI Taxonomy" id="652676"/>
    <lineage>
        <taxon>unclassified sequences</taxon>
        <taxon>metagenomes</taxon>
        <taxon>ecological metagenomes</taxon>
    </lineage>
</organism>
<accession>A0A3B1C4L4</accession>
<sequence>MIYRLKYLLIIIVIMTISLNAQQNFMQVEIFPSQEEHTHGSTIVELPNGDMLAAWFQGHGERWADDVRIMGARLLKGEEKWSNPFLMADVPGFPDINPVLFIDQHETLWLVWYTVIANQWSTSLPKYRISKNYMQKSGAPEWVWQDVIHFKPGDKTERGIQPNDKFVKSVEEQITYQREYVKSRGADEDQLKIFDKYAEEMLSKARGEDMIRSGQIRLADGKTKKAELGYPYFRRMGWQTKNKAVFVGDRIIIPFYSDGFNFSLMAITDDFGKTWKFSNPLVGLGNIQPTMAFKKDGIIVAYMRDNGPPPKRHMMSESKDNGMTWGEVTDSKIMNEGSGSDIVTLANGHWVIAYNDTEHGRYTLAVSISEDEGKTWKYLRHIERDLNKDFDKRNKASYPAIIQGKDEMIHVVYSYQKYNTSPYDDDTIKYIRFTEEWIKEGDR</sequence>
<gene>
    <name evidence="2" type="ORF">MNBD_IGNAVI01-2475</name>
</gene>
<protein>
    <recommendedName>
        <fullName evidence="1">Sialidase domain-containing protein</fullName>
    </recommendedName>
</protein>
<dbReference type="InterPro" id="IPR011040">
    <property type="entry name" value="Sialidase"/>
</dbReference>
<dbReference type="AlphaFoldDB" id="A0A3B1C4L4"/>
<proteinExistence type="predicted"/>
<dbReference type="PANTHER" id="PTHR43752">
    <property type="entry name" value="BNR/ASP-BOX REPEAT FAMILY PROTEIN"/>
    <property type="match status" value="1"/>
</dbReference>